<feature type="transmembrane region" description="Helical" evidence="7">
    <location>
        <begin position="384"/>
        <end position="407"/>
    </location>
</feature>
<feature type="transmembrane region" description="Helical" evidence="7">
    <location>
        <begin position="284"/>
        <end position="309"/>
    </location>
</feature>
<keyword evidence="4 7" id="KW-1133">Transmembrane helix</keyword>
<dbReference type="PANTHER" id="PTHR23501">
    <property type="entry name" value="MAJOR FACILITATOR SUPERFAMILY"/>
    <property type="match status" value="1"/>
</dbReference>
<evidence type="ECO:0000256" key="2">
    <source>
        <dbReference type="ARBA" id="ARBA00022448"/>
    </source>
</evidence>
<dbReference type="InterPro" id="IPR020846">
    <property type="entry name" value="MFS_dom"/>
</dbReference>
<evidence type="ECO:0000313" key="10">
    <source>
        <dbReference type="Proteomes" id="UP000602395"/>
    </source>
</evidence>
<comment type="subcellular location">
    <subcellularLocation>
        <location evidence="1">Cell membrane</location>
        <topology evidence="1">Multi-pass membrane protein</topology>
    </subcellularLocation>
</comment>
<dbReference type="SUPFAM" id="SSF103473">
    <property type="entry name" value="MFS general substrate transporter"/>
    <property type="match status" value="1"/>
</dbReference>
<evidence type="ECO:0000256" key="5">
    <source>
        <dbReference type="ARBA" id="ARBA00023136"/>
    </source>
</evidence>
<accession>A0ABR7WAJ0</accession>
<feature type="transmembrane region" description="Helical" evidence="7">
    <location>
        <begin position="358"/>
        <end position="378"/>
    </location>
</feature>
<comment type="caution">
    <text evidence="9">The sequence shown here is derived from an EMBL/GenBank/DDBJ whole genome shotgun (WGS) entry which is preliminary data.</text>
</comment>
<feature type="transmembrane region" description="Helical" evidence="7">
    <location>
        <begin position="217"/>
        <end position="237"/>
    </location>
</feature>
<feature type="transmembrane region" description="Helical" evidence="7">
    <location>
        <begin position="98"/>
        <end position="117"/>
    </location>
</feature>
<proteinExistence type="predicted"/>
<keyword evidence="5 7" id="KW-0472">Membrane</keyword>
<dbReference type="RefSeq" id="WP_190266520.1">
    <property type="nucleotide sequence ID" value="NZ_BAABAD010000005.1"/>
</dbReference>
<feature type="transmembrane region" description="Helical" evidence="7">
    <location>
        <begin position="31"/>
        <end position="56"/>
    </location>
</feature>
<dbReference type="Gene3D" id="1.20.1720.10">
    <property type="entry name" value="Multidrug resistance protein D"/>
    <property type="match status" value="1"/>
</dbReference>
<gene>
    <name evidence="9" type="ORF">IDF66_08540</name>
</gene>
<organism evidence="9 10">
    <name type="scientific">Gordonia hankookensis</name>
    <dbReference type="NCBI Taxonomy" id="589403"/>
    <lineage>
        <taxon>Bacteria</taxon>
        <taxon>Bacillati</taxon>
        <taxon>Actinomycetota</taxon>
        <taxon>Actinomycetes</taxon>
        <taxon>Mycobacteriales</taxon>
        <taxon>Gordoniaceae</taxon>
        <taxon>Gordonia</taxon>
    </lineage>
</organism>
<evidence type="ECO:0000256" key="4">
    <source>
        <dbReference type="ARBA" id="ARBA00022989"/>
    </source>
</evidence>
<feature type="compositionally biased region" description="Polar residues" evidence="6">
    <location>
        <begin position="1"/>
        <end position="19"/>
    </location>
</feature>
<sequence>MPVQPTPSEGSSVTPGATTSDDHQRVWTPRLVLGLVSIVLLLEVLAISYLMISTALPFIVTHYQTTQGAWLLTAFLLTGAVTAPVIGRLSDMFGKRRLLLACVALAAAGCLLSAIAPSYGVMIAGRALAGFLVPCLFLGYSLIRDVFPPKAVALAVSIATTGMGLVAVPAPFLTGWLIDDFGFRSIFWFLFAVVVAIGFAILVTVDESPLRVRTTVDLVGAVLLGAGLAGVLVGVSFGPSWGWTAASTLTYLLGGAALLMAWLVSARTVAAPLVDLDVLRRRPVYLTTISAGVAYGISGLFAVLLPMMVMVPGIMGLGYGWGLSAEDFALFQLPMVIAIVAGGLLVGVLVSRGFAPRLLMLAGLSLMAIGMLVVAFNHSEKSTIILGAVILGLGQGMSYAAVPNLVIEAVSPTLQASTASIVAVSQSIFPAVLSVVAFTVLNNSHVAMVAQGATFYDSDGFTVAFVIGAIVSVVGALTALAMPRRATDEIAETAGVLGAA</sequence>
<feature type="transmembrane region" description="Helical" evidence="7">
    <location>
        <begin position="152"/>
        <end position="173"/>
    </location>
</feature>
<feature type="transmembrane region" description="Helical" evidence="7">
    <location>
        <begin position="461"/>
        <end position="482"/>
    </location>
</feature>
<feature type="transmembrane region" description="Helical" evidence="7">
    <location>
        <begin position="329"/>
        <end position="351"/>
    </location>
</feature>
<evidence type="ECO:0000313" key="9">
    <source>
        <dbReference type="EMBL" id="MBD1319635.1"/>
    </source>
</evidence>
<feature type="transmembrane region" description="Helical" evidence="7">
    <location>
        <begin position="419"/>
        <end position="441"/>
    </location>
</feature>
<feature type="transmembrane region" description="Helical" evidence="7">
    <location>
        <begin position="243"/>
        <end position="264"/>
    </location>
</feature>
<evidence type="ECO:0000256" key="1">
    <source>
        <dbReference type="ARBA" id="ARBA00004651"/>
    </source>
</evidence>
<reference evidence="9 10" key="1">
    <citation type="submission" date="2020-09" db="EMBL/GenBank/DDBJ databases">
        <title>Novel species in genus Gordonia.</title>
        <authorList>
            <person name="Zhang G."/>
        </authorList>
    </citation>
    <scope>NUCLEOTIDE SEQUENCE [LARGE SCALE GENOMIC DNA]</scope>
    <source>
        <strain evidence="9 10">ON-33</strain>
    </source>
</reference>
<dbReference type="Proteomes" id="UP000602395">
    <property type="component" value="Unassembled WGS sequence"/>
</dbReference>
<evidence type="ECO:0000256" key="3">
    <source>
        <dbReference type="ARBA" id="ARBA00022692"/>
    </source>
</evidence>
<feature type="region of interest" description="Disordered" evidence="6">
    <location>
        <begin position="1"/>
        <end position="22"/>
    </location>
</feature>
<dbReference type="InterPro" id="IPR036259">
    <property type="entry name" value="MFS_trans_sf"/>
</dbReference>
<dbReference type="Gene3D" id="1.20.1250.20">
    <property type="entry name" value="MFS general substrate transporter like domains"/>
    <property type="match status" value="1"/>
</dbReference>
<name>A0ABR7WAJ0_9ACTN</name>
<feature type="transmembrane region" description="Helical" evidence="7">
    <location>
        <begin position="185"/>
        <end position="205"/>
    </location>
</feature>
<evidence type="ECO:0000256" key="6">
    <source>
        <dbReference type="SAM" id="MobiDB-lite"/>
    </source>
</evidence>
<dbReference type="Pfam" id="PF07690">
    <property type="entry name" value="MFS_1"/>
    <property type="match status" value="1"/>
</dbReference>
<dbReference type="PROSITE" id="PS50850">
    <property type="entry name" value="MFS"/>
    <property type="match status" value="1"/>
</dbReference>
<dbReference type="InterPro" id="IPR011701">
    <property type="entry name" value="MFS"/>
</dbReference>
<feature type="transmembrane region" description="Helical" evidence="7">
    <location>
        <begin position="123"/>
        <end position="143"/>
    </location>
</feature>
<evidence type="ECO:0000259" key="8">
    <source>
        <dbReference type="PROSITE" id="PS50850"/>
    </source>
</evidence>
<evidence type="ECO:0000256" key="7">
    <source>
        <dbReference type="SAM" id="Phobius"/>
    </source>
</evidence>
<keyword evidence="3 7" id="KW-0812">Transmembrane</keyword>
<keyword evidence="10" id="KW-1185">Reference proteome</keyword>
<feature type="transmembrane region" description="Helical" evidence="7">
    <location>
        <begin position="68"/>
        <end position="86"/>
    </location>
</feature>
<keyword evidence="2" id="KW-0813">Transport</keyword>
<dbReference type="PANTHER" id="PTHR23501:SF197">
    <property type="entry name" value="COMD"/>
    <property type="match status" value="1"/>
</dbReference>
<protein>
    <submittedName>
        <fullName evidence="9">MFS transporter</fullName>
    </submittedName>
</protein>
<feature type="domain" description="Major facilitator superfamily (MFS) profile" evidence="8">
    <location>
        <begin position="29"/>
        <end position="487"/>
    </location>
</feature>
<dbReference type="EMBL" id="JACWMS010000002">
    <property type="protein sequence ID" value="MBD1319635.1"/>
    <property type="molecule type" value="Genomic_DNA"/>
</dbReference>